<evidence type="ECO:0000256" key="3">
    <source>
        <dbReference type="ARBA" id="ARBA00022448"/>
    </source>
</evidence>
<evidence type="ECO:0000256" key="4">
    <source>
        <dbReference type="ARBA" id="ARBA00022475"/>
    </source>
</evidence>
<dbReference type="PANTHER" id="PTHR33446:SF2">
    <property type="entry name" value="PROTEIN TONB"/>
    <property type="match status" value="1"/>
</dbReference>
<dbReference type="RefSeq" id="WP_101184773.1">
    <property type="nucleotide sequence ID" value="NZ_CP031218.1"/>
</dbReference>
<dbReference type="KEGG" id="ahs:AHALO_1493"/>
<comment type="similarity">
    <text evidence="2">Belongs to the TonB family.</text>
</comment>
<accession>A0A2N1J2T5</accession>
<keyword evidence="6 10" id="KW-0812">Transmembrane</keyword>
<dbReference type="OrthoDB" id="5348636at2"/>
<organism evidence="12 13">
    <name type="scientific">Malaciobacter halophilus</name>
    <dbReference type="NCBI Taxonomy" id="197482"/>
    <lineage>
        <taxon>Bacteria</taxon>
        <taxon>Pseudomonadati</taxon>
        <taxon>Campylobacterota</taxon>
        <taxon>Epsilonproteobacteria</taxon>
        <taxon>Campylobacterales</taxon>
        <taxon>Arcobacteraceae</taxon>
        <taxon>Malaciobacter</taxon>
    </lineage>
</organism>
<dbReference type="EMBL" id="NXIF01000027">
    <property type="protein sequence ID" value="PKI80814.1"/>
    <property type="molecule type" value="Genomic_DNA"/>
</dbReference>
<dbReference type="AlphaFoldDB" id="A0A2N1J2T5"/>
<evidence type="ECO:0000256" key="5">
    <source>
        <dbReference type="ARBA" id="ARBA00022519"/>
    </source>
</evidence>
<dbReference type="Proteomes" id="UP000233248">
    <property type="component" value="Unassembled WGS sequence"/>
</dbReference>
<comment type="caution">
    <text evidence="12">The sequence shown here is derived from an EMBL/GenBank/DDBJ whole genome shotgun (WGS) entry which is preliminary data.</text>
</comment>
<evidence type="ECO:0000256" key="7">
    <source>
        <dbReference type="ARBA" id="ARBA00022927"/>
    </source>
</evidence>
<dbReference type="InterPro" id="IPR037682">
    <property type="entry name" value="TonB_C"/>
</dbReference>
<sequence length="227" mass="26962">MNRYINSFFITVFLYILIFSSFYFLFFKNIEKKEHIKNSKTISLSHIKLETNKKEFANKVLKKEKIVKKKSANKVVKKKKIIKKAEELKKPKRKIKNEKKEVKNFVKKESIKKSKELTYSKKIDKQVSIKSKKDIKKEYLDKYLHLIKEEIQKNVIYSKRAKRFNIQGIVTVKFKITVDKEVKIINIVKGHRLLQKSTISAIKKASKNFPKVPKSLILTLPIEYRLI</sequence>
<dbReference type="GO" id="GO:0055085">
    <property type="term" value="P:transmembrane transport"/>
    <property type="evidence" value="ECO:0007669"/>
    <property type="project" value="InterPro"/>
</dbReference>
<dbReference type="SUPFAM" id="SSF74653">
    <property type="entry name" value="TolA/TonB C-terminal domain"/>
    <property type="match status" value="1"/>
</dbReference>
<comment type="subcellular location">
    <subcellularLocation>
        <location evidence="1">Cell inner membrane</location>
        <topology evidence="1">Single-pass membrane protein</topology>
        <orientation evidence="1">Periplasmic side</orientation>
    </subcellularLocation>
</comment>
<protein>
    <recommendedName>
        <fullName evidence="11">TonB C-terminal domain-containing protein</fullName>
    </recommendedName>
</protein>
<evidence type="ECO:0000256" key="2">
    <source>
        <dbReference type="ARBA" id="ARBA00006555"/>
    </source>
</evidence>
<dbReference type="PANTHER" id="PTHR33446">
    <property type="entry name" value="PROTEIN TONB-RELATED"/>
    <property type="match status" value="1"/>
</dbReference>
<dbReference type="NCBIfam" id="TIGR01352">
    <property type="entry name" value="tonB_Cterm"/>
    <property type="match status" value="1"/>
</dbReference>
<dbReference type="InterPro" id="IPR006260">
    <property type="entry name" value="TonB/TolA_C"/>
</dbReference>
<dbReference type="GO" id="GO:0015031">
    <property type="term" value="P:protein transport"/>
    <property type="evidence" value="ECO:0007669"/>
    <property type="project" value="UniProtKB-KW"/>
</dbReference>
<name>A0A2N1J2T5_9BACT</name>
<dbReference type="Pfam" id="PF03544">
    <property type="entry name" value="TonB_C"/>
    <property type="match status" value="1"/>
</dbReference>
<dbReference type="InterPro" id="IPR051045">
    <property type="entry name" value="TonB-dependent_transducer"/>
</dbReference>
<evidence type="ECO:0000256" key="10">
    <source>
        <dbReference type="SAM" id="Phobius"/>
    </source>
</evidence>
<keyword evidence="9 10" id="KW-0472">Membrane</keyword>
<dbReference type="GO" id="GO:0098797">
    <property type="term" value="C:plasma membrane protein complex"/>
    <property type="evidence" value="ECO:0007669"/>
    <property type="project" value="TreeGrafter"/>
</dbReference>
<dbReference type="Gene3D" id="3.30.1150.10">
    <property type="match status" value="1"/>
</dbReference>
<evidence type="ECO:0000313" key="13">
    <source>
        <dbReference type="Proteomes" id="UP000233248"/>
    </source>
</evidence>
<feature type="domain" description="TonB C-terminal" evidence="11">
    <location>
        <begin position="142"/>
        <end position="227"/>
    </location>
</feature>
<proteinExistence type="inferred from homology"/>
<dbReference type="PROSITE" id="PS52015">
    <property type="entry name" value="TONB_CTD"/>
    <property type="match status" value="1"/>
</dbReference>
<keyword evidence="5" id="KW-0997">Cell inner membrane</keyword>
<keyword evidence="7" id="KW-0653">Protein transport</keyword>
<keyword evidence="3" id="KW-0813">Transport</keyword>
<evidence type="ECO:0000256" key="9">
    <source>
        <dbReference type="ARBA" id="ARBA00023136"/>
    </source>
</evidence>
<evidence type="ECO:0000256" key="8">
    <source>
        <dbReference type="ARBA" id="ARBA00022989"/>
    </source>
</evidence>
<feature type="transmembrane region" description="Helical" evidence="10">
    <location>
        <begin position="6"/>
        <end position="27"/>
    </location>
</feature>
<evidence type="ECO:0000256" key="1">
    <source>
        <dbReference type="ARBA" id="ARBA00004383"/>
    </source>
</evidence>
<reference evidence="12 13" key="1">
    <citation type="submission" date="2017-09" db="EMBL/GenBank/DDBJ databases">
        <title>Genomics of the genus Arcobacter.</title>
        <authorList>
            <person name="Perez-Cataluna A."/>
            <person name="Figueras M.J."/>
            <person name="Salas-Masso N."/>
        </authorList>
    </citation>
    <scope>NUCLEOTIDE SEQUENCE [LARGE SCALE GENOMIC DNA]</scope>
    <source>
        <strain evidence="12 13">DSM 18005</strain>
    </source>
</reference>
<gene>
    <name evidence="12" type="ORF">CP960_07360</name>
</gene>
<keyword evidence="8 10" id="KW-1133">Transmembrane helix</keyword>
<keyword evidence="13" id="KW-1185">Reference proteome</keyword>
<evidence type="ECO:0000313" key="12">
    <source>
        <dbReference type="EMBL" id="PKI80814.1"/>
    </source>
</evidence>
<keyword evidence="4" id="KW-1003">Cell membrane</keyword>
<evidence type="ECO:0000259" key="11">
    <source>
        <dbReference type="PROSITE" id="PS52015"/>
    </source>
</evidence>
<dbReference type="GO" id="GO:0031992">
    <property type="term" value="F:energy transducer activity"/>
    <property type="evidence" value="ECO:0007669"/>
    <property type="project" value="TreeGrafter"/>
</dbReference>
<evidence type="ECO:0000256" key="6">
    <source>
        <dbReference type="ARBA" id="ARBA00022692"/>
    </source>
</evidence>